<protein>
    <submittedName>
        <fullName evidence="2">Uncharacterized protein</fullName>
    </submittedName>
</protein>
<accession>A0A4C1ZJ36</accession>
<keyword evidence="1" id="KW-0812">Transmembrane</keyword>
<feature type="transmembrane region" description="Helical" evidence="1">
    <location>
        <begin position="20"/>
        <end position="38"/>
    </location>
</feature>
<keyword evidence="1" id="KW-1133">Transmembrane helix</keyword>
<sequence>MQLWAGFASSGVMAQTVKAGYFVLLHGAGIAYIPITTFKKSRLRTTLSFSMPISAAVVARDRRVSIYFNRQSIVIEEHPLRQYLSIKDKYNCLERFPDSGVIHHRLIVKTP</sequence>
<evidence type="ECO:0000256" key="1">
    <source>
        <dbReference type="SAM" id="Phobius"/>
    </source>
</evidence>
<name>A0A4C1ZJ36_EUMVA</name>
<organism evidence="2 3">
    <name type="scientific">Eumeta variegata</name>
    <name type="common">Bagworm moth</name>
    <name type="synonym">Eumeta japonica</name>
    <dbReference type="NCBI Taxonomy" id="151549"/>
    <lineage>
        <taxon>Eukaryota</taxon>
        <taxon>Metazoa</taxon>
        <taxon>Ecdysozoa</taxon>
        <taxon>Arthropoda</taxon>
        <taxon>Hexapoda</taxon>
        <taxon>Insecta</taxon>
        <taxon>Pterygota</taxon>
        <taxon>Neoptera</taxon>
        <taxon>Endopterygota</taxon>
        <taxon>Lepidoptera</taxon>
        <taxon>Glossata</taxon>
        <taxon>Ditrysia</taxon>
        <taxon>Tineoidea</taxon>
        <taxon>Psychidae</taxon>
        <taxon>Oiketicinae</taxon>
        <taxon>Eumeta</taxon>
    </lineage>
</organism>
<dbReference type="AlphaFoldDB" id="A0A4C1ZJ36"/>
<dbReference type="EMBL" id="BGZK01001804">
    <property type="protein sequence ID" value="GBP86627.1"/>
    <property type="molecule type" value="Genomic_DNA"/>
</dbReference>
<reference evidence="2 3" key="1">
    <citation type="journal article" date="2019" name="Commun. Biol.">
        <title>The bagworm genome reveals a unique fibroin gene that provides high tensile strength.</title>
        <authorList>
            <person name="Kono N."/>
            <person name="Nakamura H."/>
            <person name="Ohtoshi R."/>
            <person name="Tomita M."/>
            <person name="Numata K."/>
            <person name="Arakawa K."/>
        </authorList>
    </citation>
    <scope>NUCLEOTIDE SEQUENCE [LARGE SCALE GENOMIC DNA]</scope>
</reference>
<gene>
    <name evidence="2" type="ORF">EVAR_85760_1</name>
</gene>
<proteinExistence type="predicted"/>
<evidence type="ECO:0000313" key="3">
    <source>
        <dbReference type="Proteomes" id="UP000299102"/>
    </source>
</evidence>
<keyword evidence="1" id="KW-0472">Membrane</keyword>
<keyword evidence="3" id="KW-1185">Reference proteome</keyword>
<comment type="caution">
    <text evidence="2">The sequence shown here is derived from an EMBL/GenBank/DDBJ whole genome shotgun (WGS) entry which is preliminary data.</text>
</comment>
<dbReference type="Proteomes" id="UP000299102">
    <property type="component" value="Unassembled WGS sequence"/>
</dbReference>
<evidence type="ECO:0000313" key="2">
    <source>
        <dbReference type="EMBL" id="GBP86627.1"/>
    </source>
</evidence>